<sequence length="689" mass="73873">MALEPVANTPGLWRDTQWQAGMPGLYALLAGVSAYPHLEGGSAPAPDAFGLGQLGASANTAASLFDWLRADFRRDGLPLVWCQLLLAPTDEEKAGFDQRGLVHYAPADHATLVKAIQRWTGQLPSAPAAARQSRTLFFFSGHGVQSNWRALLLPSDYLDPDPGAPQLQNCVSTRELQDWMEQSPVAEHLALIDACRNEFSPLASRGATANTCFPLLQAGTQVPRTAASLAATSPGTQAYQVPGQPHTLFGQALLNAVRGDGGTDARLEFRELVEAVRKDVNALLKAASQGQLEQAVRPRVEGDDALVVTELLAGPVPPPPVPTPGALPRVGGGRPRPDALTEALRASAERFDPRLAVGDAIPLEAMVQDFGEIHRRMGHEYTSHLWREGVHAFGLDDGLPLTAGLLLLAVERDDPSSQVQVDLELPARTGGVLLVFEGVQYVQRERLAVALPTDASGPVPIRLSLQFGPGMPGEPPRLLKLQARLGPSAHNPHYQYLWTLLREAELGSARKAAERIDPERLRAAAQDQPNGQAALTAGMLLQASTGHIEELQAWPRSLLQRAPDLPDAAVLWAASLRHALEHGKKKPFGEAAPQAAFVAALASLQTRGLPYFVDSLELAERLLRQALRGPLQAGQGEQLRGVQQAIAQLFEVAQPDGQFPVLAGLPRPAQLPGDGPLTVAELRAVLGRR</sequence>
<evidence type="ECO:0000259" key="2">
    <source>
        <dbReference type="Pfam" id="PF00656"/>
    </source>
</evidence>
<dbReference type="AlphaFoldDB" id="A0A368XQA8"/>
<dbReference type="EMBL" id="QPJK01000005">
    <property type="protein sequence ID" value="RCW70161.1"/>
    <property type="molecule type" value="Genomic_DNA"/>
</dbReference>
<accession>A0A368XQA8</accession>
<feature type="compositionally biased region" description="Pro residues" evidence="1">
    <location>
        <begin position="316"/>
        <end position="325"/>
    </location>
</feature>
<dbReference type="Pfam" id="PF00656">
    <property type="entry name" value="Peptidase_C14"/>
    <property type="match status" value="1"/>
</dbReference>
<comment type="caution">
    <text evidence="3">The sequence shown here is derived from an EMBL/GenBank/DDBJ whole genome shotgun (WGS) entry which is preliminary data.</text>
</comment>
<dbReference type="SUPFAM" id="SSF52129">
    <property type="entry name" value="Caspase-like"/>
    <property type="match status" value="1"/>
</dbReference>
<proteinExistence type="predicted"/>
<dbReference type="GO" id="GO:0006508">
    <property type="term" value="P:proteolysis"/>
    <property type="evidence" value="ECO:0007669"/>
    <property type="project" value="InterPro"/>
</dbReference>
<dbReference type="InterPro" id="IPR029030">
    <property type="entry name" value="Caspase-like_dom_sf"/>
</dbReference>
<dbReference type="Gene3D" id="3.40.50.1460">
    <property type="match status" value="1"/>
</dbReference>
<name>A0A368XQA8_9BURK</name>
<organism evidence="3 4">
    <name type="scientific">Pseudorhodoferax soli</name>
    <dbReference type="NCBI Taxonomy" id="545864"/>
    <lineage>
        <taxon>Bacteria</taxon>
        <taxon>Pseudomonadati</taxon>
        <taxon>Pseudomonadota</taxon>
        <taxon>Betaproteobacteria</taxon>
        <taxon>Burkholderiales</taxon>
        <taxon>Comamonadaceae</taxon>
    </lineage>
</organism>
<feature type="domain" description="Peptidase C14 caspase" evidence="2">
    <location>
        <begin position="134"/>
        <end position="286"/>
    </location>
</feature>
<feature type="region of interest" description="Disordered" evidence="1">
    <location>
        <begin position="316"/>
        <end position="337"/>
    </location>
</feature>
<dbReference type="InterPro" id="IPR011600">
    <property type="entry name" value="Pept_C14_caspase"/>
</dbReference>
<evidence type="ECO:0000313" key="3">
    <source>
        <dbReference type="EMBL" id="RCW70161.1"/>
    </source>
</evidence>
<protein>
    <submittedName>
        <fullName evidence="3">Caspase domain-containing protein</fullName>
    </submittedName>
</protein>
<reference evidence="3 4" key="1">
    <citation type="submission" date="2018-07" db="EMBL/GenBank/DDBJ databases">
        <title>Genomic Encyclopedia of Type Strains, Phase IV (KMG-IV): sequencing the most valuable type-strain genomes for metagenomic binning, comparative biology and taxonomic classification.</title>
        <authorList>
            <person name="Goeker M."/>
        </authorList>
    </citation>
    <scope>NUCLEOTIDE SEQUENCE [LARGE SCALE GENOMIC DNA]</scope>
    <source>
        <strain evidence="3 4">DSM 21634</strain>
    </source>
</reference>
<dbReference type="Proteomes" id="UP000252884">
    <property type="component" value="Unassembled WGS sequence"/>
</dbReference>
<dbReference type="GO" id="GO:0004197">
    <property type="term" value="F:cysteine-type endopeptidase activity"/>
    <property type="evidence" value="ECO:0007669"/>
    <property type="project" value="InterPro"/>
</dbReference>
<evidence type="ECO:0000256" key="1">
    <source>
        <dbReference type="SAM" id="MobiDB-lite"/>
    </source>
</evidence>
<evidence type="ECO:0000313" key="4">
    <source>
        <dbReference type="Proteomes" id="UP000252884"/>
    </source>
</evidence>
<gene>
    <name evidence="3" type="ORF">DES41_10599</name>
</gene>
<dbReference type="RefSeq" id="WP_170168216.1">
    <property type="nucleotide sequence ID" value="NZ_QPJK01000005.1"/>
</dbReference>
<keyword evidence="4" id="KW-1185">Reference proteome</keyword>